<dbReference type="PANTHER" id="PTHR40660">
    <property type="entry name" value="5'-PHOSPHATE OXIDASE PUTATIVE DOMAIN-CONTAINING PROTEIN-RELATED"/>
    <property type="match status" value="1"/>
</dbReference>
<organism evidence="2 3">
    <name type="scientific">Clostridium tetanomorphum</name>
    <dbReference type="NCBI Taxonomy" id="1553"/>
    <lineage>
        <taxon>Bacteria</taxon>
        <taxon>Bacillati</taxon>
        <taxon>Bacillota</taxon>
        <taxon>Clostridia</taxon>
        <taxon>Eubacteriales</taxon>
        <taxon>Clostridiaceae</taxon>
        <taxon>Clostridium</taxon>
    </lineage>
</organism>
<sequence>MNADVVKLLKEQLWYLGTYSDEPNAVPVAFKDVTDDGKLVVGDVFLDTTLSNIKANGKIAVSTCNGETMEGYQIKGTAEYVTEGPVVDTFKKLVSDMFNGAATAKGALIITPKQVIVTTPEADNKKVL</sequence>
<reference evidence="2 3" key="1">
    <citation type="submission" date="2020-04" db="EMBL/GenBank/DDBJ databases">
        <title>Genomic insights into acetone-butanol-ethanol (ABE) fermentation by sequencing solventogenic clostridia strains.</title>
        <authorList>
            <person name="Brown S."/>
        </authorList>
    </citation>
    <scope>NUCLEOTIDE SEQUENCE [LARGE SCALE GENOMIC DNA]</scope>
    <source>
        <strain evidence="2 3">DJ011</strain>
    </source>
</reference>
<evidence type="ECO:0000313" key="2">
    <source>
        <dbReference type="EMBL" id="MBC2397287.1"/>
    </source>
</evidence>
<dbReference type="RefSeq" id="WP_173680018.1">
    <property type="nucleotide sequence ID" value="NZ_JAAZWO010000005.1"/>
</dbReference>
<dbReference type="EMBL" id="JAAZWO010000005">
    <property type="protein sequence ID" value="MBC2397287.1"/>
    <property type="molecule type" value="Genomic_DNA"/>
</dbReference>
<dbReference type="Gene3D" id="2.30.110.10">
    <property type="entry name" value="Electron Transport, Fmn-binding Protein, Chain A"/>
    <property type="match status" value="1"/>
</dbReference>
<evidence type="ECO:0000313" key="3">
    <source>
        <dbReference type="Proteomes" id="UP000563151"/>
    </source>
</evidence>
<dbReference type="PANTHER" id="PTHR40660:SF1">
    <property type="entry name" value="5'-PHOSPHATE OXIDASE PUTATIVE DOMAIN-CONTAINING PROTEIN-RELATED"/>
    <property type="match status" value="1"/>
</dbReference>
<dbReference type="InterPro" id="IPR011576">
    <property type="entry name" value="Pyridox_Oxase_N"/>
</dbReference>
<name>A0A923IZR9_CLOTT</name>
<feature type="domain" description="Pyridoxamine 5'-phosphate oxidase N-terminal" evidence="1">
    <location>
        <begin position="10"/>
        <end position="121"/>
    </location>
</feature>
<dbReference type="Pfam" id="PF01243">
    <property type="entry name" value="PNPOx_N"/>
    <property type="match status" value="1"/>
</dbReference>
<dbReference type="InterPro" id="IPR012349">
    <property type="entry name" value="Split_barrel_FMN-bd"/>
</dbReference>
<dbReference type="AlphaFoldDB" id="A0A923IZR9"/>
<protein>
    <submittedName>
        <fullName evidence="2">Pyridoxamine 5'-phosphate oxidase family protein</fullName>
    </submittedName>
</protein>
<dbReference type="SUPFAM" id="SSF50475">
    <property type="entry name" value="FMN-binding split barrel"/>
    <property type="match status" value="1"/>
</dbReference>
<proteinExistence type="predicted"/>
<gene>
    <name evidence="2" type="ORF">HGG79_05770</name>
</gene>
<accession>A0A923IZR9</accession>
<evidence type="ECO:0000259" key="1">
    <source>
        <dbReference type="Pfam" id="PF01243"/>
    </source>
</evidence>
<dbReference type="Proteomes" id="UP000563151">
    <property type="component" value="Unassembled WGS sequence"/>
</dbReference>
<comment type="caution">
    <text evidence="2">The sequence shown here is derived from an EMBL/GenBank/DDBJ whole genome shotgun (WGS) entry which is preliminary data.</text>
</comment>
<keyword evidence="3" id="KW-1185">Reference proteome</keyword>